<evidence type="ECO:0000313" key="2">
    <source>
        <dbReference type="Proteomes" id="UP000316887"/>
    </source>
</evidence>
<proteinExistence type="predicted"/>
<sequence length="67" mass="7878">MKFGIRKPSLRKSIAARTSPTRIIKNKLGLRMPRGWGWLTDPKKALYNRVYNRTSFSIFDLIKKLLK</sequence>
<evidence type="ECO:0008006" key="3">
    <source>
        <dbReference type="Google" id="ProtNLM"/>
    </source>
</evidence>
<reference evidence="1 2" key="1">
    <citation type="submission" date="2019-06" db="EMBL/GenBank/DDBJ databases">
        <title>Genome sequencing of Zymomonas mobilis strains for genetic engineering and biofuel applications.</title>
        <authorList>
            <person name="Teravest M."/>
        </authorList>
    </citation>
    <scope>NUCLEOTIDE SEQUENCE [LARGE SCALE GENOMIC DNA]</scope>
    <source>
        <strain evidence="1 2">AN0101</strain>
    </source>
</reference>
<gene>
    <name evidence="1" type="ORF">FBY58_0889</name>
</gene>
<evidence type="ECO:0000313" key="1">
    <source>
        <dbReference type="EMBL" id="TQL17317.1"/>
    </source>
</evidence>
<dbReference type="AlphaFoldDB" id="A0A542W171"/>
<dbReference type="EMBL" id="VFOF01000001">
    <property type="protein sequence ID" value="TQL17317.1"/>
    <property type="molecule type" value="Genomic_DNA"/>
</dbReference>
<accession>A0A542W171</accession>
<dbReference type="Proteomes" id="UP000316887">
    <property type="component" value="Unassembled WGS sequence"/>
</dbReference>
<comment type="caution">
    <text evidence="1">The sequence shown here is derived from an EMBL/GenBank/DDBJ whole genome shotgun (WGS) entry which is preliminary data.</text>
</comment>
<dbReference type="OrthoDB" id="9816323at2"/>
<protein>
    <recommendedName>
        <fullName evidence="3">Phage protein</fullName>
    </recommendedName>
</protein>
<name>A0A542W171_ZYMMB</name>
<organism evidence="1 2">
    <name type="scientific">Zymomonas mobilis</name>
    <dbReference type="NCBI Taxonomy" id="542"/>
    <lineage>
        <taxon>Bacteria</taxon>
        <taxon>Pseudomonadati</taxon>
        <taxon>Pseudomonadota</taxon>
        <taxon>Alphaproteobacteria</taxon>
        <taxon>Sphingomonadales</taxon>
        <taxon>Zymomonadaceae</taxon>
        <taxon>Zymomonas</taxon>
    </lineage>
</organism>